<keyword evidence="2" id="KW-1185">Reference proteome</keyword>
<gene>
    <name evidence="1" type="ORF">VNO78_10763</name>
</gene>
<dbReference type="EMBL" id="JAYMYS010000003">
    <property type="protein sequence ID" value="KAK7399578.1"/>
    <property type="molecule type" value="Genomic_DNA"/>
</dbReference>
<comment type="caution">
    <text evidence="1">The sequence shown here is derived from an EMBL/GenBank/DDBJ whole genome shotgun (WGS) entry which is preliminary data.</text>
</comment>
<reference evidence="1 2" key="1">
    <citation type="submission" date="2024-01" db="EMBL/GenBank/DDBJ databases">
        <title>The genomes of 5 underutilized Papilionoideae crops provide insights into root nodulation and disease resistanc.</title>
        <authorList>
            <person name="Jiang F."/>
        </authorList>
    </citation>
    <scope>NUCLEOTIDE SEQUENCE [LARGE SCALE GENOMIC DNA]</scope>
    <source>
        <strain evidence="1">DUOXIRENSHENG_FW03</strain>
        <tissue evidence="1">Leaves</tissue>
    </source>
</reference>
<organism evidence="1 2">
    <name type="scientific">Psophocarpus tetragonolobus</name>
    <name type="common">Winged bean</name>
    <name type="synonym">Dolichos tetragonolobus</name>
    <dbReference type="NCBI Taxonomy" id="3891"/>
    <lineage>
        <taxon>Eukaryota</taxon>
        <taxon>Viridiplantae</taxon>
        <taxon>Streptophyta</taxon>
        <taxon>Embryophyta</taxon>
        <taxon>Tracheophyta</taxon>
        <taxon>Spermatophyta</taxon>
        <taxon>Magnoliopsida</taxon>
        <taxon>eudicotyledons</taxon>
        <taxon>Gunneridae</taxon>
        <taxon>Pentapetalae</taxon>
        <taxon>rosids</taxon>
        <taxon>fabids</taxon>
        <taxon>Fabales</taxon>
        <taxon>Fabaceae</taxon>
        <taxon>Papilionoideae</taxon>
        <taxon>50 kb inversion clade</taxon>
        <taxon>NPAAA clade</taxon>
        <taxon>indigoferoid/millettioid clade</taxon>
        <taxon>Phaseoleae</taxon>
        <taxon>Psophocarpus</taxon>
    </lineage>
</organism>
<proteinExistence type="predicted"/>
<evidence type="ECO:0000313" key="2">
    <source>
        <dbReference type="Proteomes" id="UP001386955"/>
    </source>
</evidence>
<sequence length="79" mass="8424">MLHVLLVKLIGTLEVPSSSLVTIVVPALAMPSLMVAVSTASASCSGSGSSTPRRGQMVYHYHKERVARLEHYSVTPETS</sequence>
<dbReference type="Proteomes" id="UP001386955">
    <property type="component" value="Unassembled WGS sequence"/>
</dbReference>
<protein>
    <submittedName>
        <fullName evidence="1">Uncharacterized protein</fullName>
    </submittedName>
</protein>
<accession>A0AAN9XMI8</accession>
<dbReference type="AlphaFoldDB" id="A0AAN9XMI8"/>
<name>A0AAN9XMI8_PSOTE</name>
<evidence type="ECO:0000313" key="1">
    <source>
        <dbReference type="EMBL" id="KAK7399578.1"/>
    </source>
</evidence>